<dbReference type="RefSeq" id="WP_345437390.1">
    <property type="nucleotide sequence ID" value="NZ_BAABHK010000013.1"/>
</dbReference>
<keyword evidence="1" id="KW-0732">Signal</keyword>
<dbReference type="EMBL" id="BAABHK010000013">
    <property type="protein sequence ID" value="GAA4634423.1"/>
    <property type="molecule type" value="Genomic_DNA"/>
</dbReference>
<protein>
    <recommendedName>
        <fullName evidence="4">LamG-like jellyroll fold domain-containing protein</fullName>
    </recommendedName>
</protein>
<feature type="compositionally biased region" description="Low complexity" evidence="3">
    <location>
        <begin position="146"/>
        <end position="161"/>
    </location>
</feature>
<evidence type="ECO:0000259" key="4">
    <source>
        <dbReference type="SMART" id="SM00560"/>
    </source>
</evidence>
<evidence type="ECO:0000256" key="1">
    <source>
        <dbReference type="ARBA" id="ARBA00022729"/>
    </source>
</evidence>
<comment type="caution">
    <text evidence="5">The sequence shown here is derived from an EMBL/GenBank/DDBJ whole genome shotgun (WGS) entry which is preliminary data.</text>
</comment>
<feature type="region of interest" description="Disordered" evidence="3">
    <location>
        <begin position="84"/>
        <end position="184"/>
    </location>
</feature>
<organism evidence="5 6">
    <name type="scientific">Actinoallomurus vinaceus</name>
    <dbReference type="NCBI Taxonomy" id="1080074"/>
    <lineage>
        <taxon>Bacteria</taxon>
        <taxon>Bacillati</taxon>
        <taxon>Actinomycetota</taxon>
        <taxon>Actinomycetes</taxon>
        <taxon>Streptosporangiales</taxon>
        <taxon>Thermomonosporaceae</taxon>
        <taxon>Actinoallomurus</taxon>
    </lineage>
</organism>
<gene>
    <name evidence="5" type="ORF">GCM10023196_075900</name>
</gene>
<feature type="compositionally biased region" description="Basic and acidic residues" evidence="3">
    <location>
        <begin position="171"/>
        <end position="180"/>
    </location>
</feature>
<feature type="domain" description="LamG-like jellyroll fold" evidence="4">
    <location>
        <begin position="293"/>
        <end position="435"/>
    </location>
</feature>
<dbReference type="Pfam" id="PF13385">
    <property type="entry name" value="Laminin_G_3"/>
    <property type="match status" value="1"/>
</dbReference>
<accession>A0ABP8UQ66</accession>
<dbReference type="Gene3D" id="2.60.120.200">
    <property type="match status" value="1"/>
</dbReference>
<sequence length="445" mass="47061">MRTEADFVAQLRRLKAWSGLTYRELEKEAAKHGYVLPHSTIASALKRESLPREELVKGLVRACGCPDETVADWVAVRRALAVGAHSDPRPTAEPSPLADDVGPSPADAPAEDTARLPGEPAALPPDDFRPSGEASAVASGLPEEPSAASVGAARPRPVAAALEPDPGPTGRTDDALDRSRPAKRRTGPLARVGVLASSLLILVISASSRAIPDEPQRPSARTVAPAAPPPPVPVGWWRFEETGGRTALDASGHRMNLRTSGDATRTTAPPGHALSLGGHGHAVADGPVIRTDAPFTITAWVFLEETHDSGTVVAAHHAGDAPDVVLLAYDAEHTDWAFMVPDRGSGWANGNDTAFSGQRPVPGRWTHLAAVFDPADRQLCLYVDGERGSCRNRTKITRASGPLEIGHALFKGAPIDGWQGAIDDVRVFSVPLSQRQVRQVAAQRS</sequence>
<dbReference type="SUPFAM" id="SSF49899">
    <property type="entry name" value="Concanavalin A-like lectins/glucanases"/>
    <property type="match status" value="1"/>
</dbReference>
<reference evidence="6" key="1">
    <citation type="journal article" date="2019" name="Int. J. Syst. Evol. Microbiol.">
        <title>The Global Catalogue of Microorganisms (GCM) 10K type strain sequencing project: providing services to taxonomists for standard genome sequencing and annotation.</title>
        <authorList>
            <consortium name="The Broad Institute Genomics Platform"/>
            <consortium name="The Broad Institute Genome Sequencing Center for Infectious Disease"/>
            <person name="Wu L."/>
            <person name="Ma J."/>
        </authorList>
    </citation>
    <scope>NUCLEOTIDE SEQUENCE [LARGE SCALE GENOMIC DNA]</scope>
    <source>
        <strain evidence="6">JCM 17939</strain>
    </source>
</reference>
<dbReference type="InterPro" id="IPR013320">
    <property type="entry name" value="ConA-like_dom_sf"/>
</dbReference>
<dbReference type="InterPro" id="IPR006558">
    <property type="entry name" value="LamG-like"/>
</dbReference>
<evidence type="ECO:0000256" key="2">
    <source>
        <dbReference type="ARBA" id="ARBA00023157"/>
    </source>
</evidence>
<dbReference type="SMART" id="SM00560">
    <property type="entry name" value="LamGL"/>
    <property type="match status" value="1"/>
</dbReference>
<evidence type="ECO:0000256" key="3">
    <source>
        <dbReference type="SAM" id="MobiDB-lite"/>
    </source>
</evidence>
<keyword evidence="2" id="KW-1015">Disulfide bond</keyword>
<keyword evidence="6" id="KW-1185">Reference proteome</keyword>
<evidence type="ECO:0000313" key="5">
    <source>
        <dbReference type="EMBL" id="GAA4634423.1"/>
    </source>
</evidence>
<name>A0ABP8UQ66_9ACTN</name>
<dbReference type="Pfam" id="PF13560">
    <property type="entry name" value="HTH_31"/>
    <property type="match status" value="1"/>
</dbReference>
<dbReference type="Proteomes" id="UP001501442">
    <property type="component" value="Unassembled WGS sequence"/>
</dbReference>
<proteinExistence type="predicted"/>
<evidence type="ECO:0000313" key="6">
    <source>
        <dbReference type="Proteomes" id="UP001501442"/>
    </source>
</evidence>